<evidence type="ECO:0000313" key="9">
    <source>
        <dbReference type="EMBL" id="GMT11829.1"/>
    </source>
</evidence>
<dbReference type="Gene3D" id="3.30.200.20">
    <property type="entry name" value="Phosphorylase Kinase, domain 1"/>
    <property type="match status" value="1"/>
</dbReference>
<name>A0AAV5V1K4_9BILA</name>
<evidence type="ECO:0000256" key="2">
    <source>
        <dbReference type="ARBA" id="ARBA00022741"/>
    </source>
</evidence>
<dbReference type="PROSITE" id="PS50011">
    <property type="entry name" value="PROTEIN_KINASE_DOM"/>
    <property type="match status" value="1"/>
</dbReference>
<dbReference type="Pfam" id="PF00069">
    <property type="entry name" value="Pkinase"/>
    <property type="match status" value="1"/>
</dbReference>
<dbReference type="EMBL" id="BTSY01000001">
    <property type="protein sequence ID" value="GMT11829.1"/>
    <property type="molecule type" value="Genomic_DNA"/>
</dbReference>
<proteinExistence type="inferred from homology"/>
<accession>A0AAV5V1K4</accession>
<dbReference type="InterPro" id="IPR017441">
    <property type="entry name" value="Protein_kinase_ATP_BS"/>
</dbReference>
<evidence type="ECO:0000256" key="5">
    <source>
        <dbReference type="ARBA" id="ARBA00037982"/>
    </source>
</evidence>
<keyword evidence="7" id="KW-0723">Serine/threonine-protein kinase</keyword>
<dbReference type="Proteomes" id="UP001432322">
    <property type="component" value="Unassembled WGS sequence"/>
</dbReference>
<keyword evidence="1" id="KW-0808">Transferase</keyword>
<dbReference type="InterPro" id="IPR000719">
    <property type="entry name" value="Prot_kinase_dom"/>
</dbReference>
<evidence type="ECO:0000313" key="10">
    <source>
        <dbReference type="Proteomes" id="UP001432322"/>
    </source>
</evidence>
<dbReference type="InterPro" id="IPR011009">
    <property type="entry name" value="Kinase-like_dom_sf"/>
</dbReference>
<dbReference type="InterPro" id="IPR050339">
    <property type="entry name" value="CC_SR_Kinase"/>
</dbReference>
<organism evidence="9 10">
    <name type="scientific">Pristionchus fissidentatus</name>
    <dbReference type="NCBI Taxonomy" id="1538716"/>
    <lineage>
        <taxon>Eukaryota</taxon>
        <taxon>Metazoa</taxon>
        <taxon>Ecdysozoa</taxon>
        <taxon>Nematoda</taxon>
        <taxon>Chromadorea</taxon>
        <taxon>Rhabditida</taxon>
        <taxon>Rhabditina</taxon>
        <taxon>Diplogasteromorpha</taxon>
        <taxon>Diplogasteroidea</taxon>
        <taxon>Neodiplogasteridae</taxon>
        <taxon>Pristionchus</taxon>
    </lineage>
</organism>
<dbReference type="GO" id="GO:0005634">
    <property type="term" value="C:nucleus"/>
    <property type="evidence" value="ECO:0007669"/>
    <property type="project" value="TreeGrafter"/>
</dbReference>
<keyword evidence="10" id="KW-1185">Reference proteome</keyword>
<dbReference type="PANTHER" id="PTHR11042:SF91">
    <property type="entry name" value="EUKARYOTIC TRANSLATION INITIATION FACTOR 2-ALPHA KINASE"/>
    <property type="match status" value="1"/>
</dbReference>
<keyword evidence="2 6" id="KW-0547">Nucleotide-binding</keyword>
<evidence type="ECO:0000256" key="3">
    <source>
        <dbReference type="ARBA" id="ARBA00022777"/>
    </source>
</evidence>
<evidence type="ECO:0000256" key="6">
    <source>
        <dbReference type="PROSITE-ProRule" id="PRU10141"/>
    </source>
</evidence>
<gene>
    <name evidence="9" type="ORF">PFISCL1PPCAC_3126</name>
</gene>
<dbReference type="Gene3D" id="1.10.510.10">
    <property type="entry name" value="Transferase(Phosphotransferase) domain 1"/>
    <property type="match status" value="1"/>
</dbReference>
<feature type="domain" description="Protein kinase" evidence="8">
    <location>
        <begin position="6"/>
        <end position="221"/>
    </location>
</feature>
<dbReference type="SUPFAM" id="SSF56112">
    <property type="entry name" value="Protein kinase-like (PK-like)"/>
    <property type="match status" value="1"/>
</dbReference>
<dbReference type="SMART" id="SM00220">
    <property type="entry name" value="S_TKc"/>
    <property type="match status" value="1"/>
</dbReference>
<dbReference type="AlphaFoldDB" id="A0AAV5V1K4"/>
<feature type="non-terminal residue" evidence="9">
    <location>
        <position position="221"/>
    </location>
</feature>
<comment type="caution">
    <text evidence="9">The sequence shown here is derived from an EMBL/GenBank/DDBJ whole genome shotgun (WGS) entry which is preliminary data.</text>
</comment>
<evidence type="ECO:0000256" key="4">
    <source>
        <dbReference type="ARBA" id="ARBA00022840"/>
    </source>
</evidence>
<comment type="similarity">
    <text evidence="5">Belongs to the protein kinase superfamily. Ser/Thr protein kinase family. GCN2 subfamily.</text>
</comment>
<dbReference type="PROSITE" id="PS00108">
    <property type="entry name" value="PROTEIN_KINASE_ST"/>
    <property type="match status" value="1"/>
</dbReference>
<sequence>RFTHEFKFIKEIGSGAFGRVVEAEHFLDKWKYAVKQIAFQRKEDKVEKILREVQTMAKFDHPNIVRYYGAWIERPPQVFFFKFRVKLFWSIFYMPTVLCNYSLEDWLSENEQQPRDHQKMRVLFKQLVEAVAYIHSKDVIHRDLKPSNILFDEKDGIRVCDLGIATEIFEAETLSTRTITGTPLYSGPEQSSWRYGRKVDVFALGLIYAEMSVNMTSDVRE</sequence>
<dbReference type="PROSITE" id="PS00107">
    <property type="entry name" value="PROTEIN_KINASE_ATP"/>
    <property type="match status" value="1"/>
</dbReference>
<evidence type="ECO:0000256" key="7">
    <source>
        <dbReference type="RuleBase" id="RU000304"/>
    </source>
</evidence>
<dbReference type="GO" id="GO:0004694">
    <property type="term" value="F:eukaryotic translation initiation factor 2alpha kinase activity"/>
    <property type="evidence" value="ECO:0007669"/>
    <property type="project" value="TreeGrafter"/>
</dbReference>
<protein>
    <recommendedName>
        <fullName evidence="8">Protein kinase domain-containing protein</fullName>
    </recommendedName>
</protein>
<dbReference type="GO" id="GO:0005524">
    <property type="term" value="F:ATP binding"/>
    <property type="evidence" value="ECO:0007669"/>
    <property type="project" value="UniProtKB-UniRule"/>
</dbReference>
<keyword evidence="3" id="KW-0418">Kinase</keyword>
<evidence type="ECO:0000259" key="8">
    <source>
        <dbReference type="PROSITE" id="PS50011"/>
    </source>
</evidence>
<dbReference type="GO" id="GO:0005737">
    <property type="term" value="C:cytoplasm"/>
    <property type="evidence" value="ECO:0007669"/>
    <property type="project" value="TreeGrafter"/>
</dbReference>
<keyword evidence="4 6" id="KW-0067">ATP-binding</keyword>
<feature type="binding site" evidence="6">
    <location>
        <position position="35"/>
    </location>
    <ligand>
        <name>ATP</name>
        <dbReference type="ChEBI" id="CHEBI:30616"/>
    </ligand>
</feature>
<feature type="non-terminal residue" evidence="9">
    <location>
        <position position="1"/>
    </location>
</feature>
<evidence type="ECO:0000256" key="1">
    <source>
        <dbReference type="ARBA" id="ARBA00022679"/>
    </source>
</evidence>
<dbReference type="InterPro" id="IPR008271">
    <property type="entry name" value="Ser/Thr_kinase_AS"/>
</dbReference>
<reference evidence="9" key="1">
    <citation type="submission" date="2023-10" db="EMBL/GenBank/DDBJ databases">
        <title>Genome assembly of Pristionchus species.</title>
        <authorList>
            <person name="Yoshida K."/>
            <person name="Sommer R.J."/>
        </authorList>
    </citation>
    <scope>NUCLEOTIDE SEQUENCE</scope>
    <source>
        <strain evidence="9">RS5133</strain>
    </source>
</reference>
<dbReference type="PANTHER" id="PTHR11042">
    <property type="entry name" value="EUKARYOTIC TRANSLATION INITIATION FACTOR 2-ALPHA KINASE EIF2-ALPHA KINASE -RELATED"/>
    <property type="match status" value="1"/>
</dbReference>